<dbReference type="EMBL" id="KN124163">
    <property type="protein sequence ID" value="KFO22067.1"/>
    <property type="molecule type" value="Genomic_DNA"/>
</dbReference>
<protein>
    <submittedName>
        <fullName evidence="2">Disintegrin and metalloproteinase domain-containing protein 18</fullName>
    </submittedName>
</protein>
<sequence length="148" mass="16820">MSQGPKDNAAQRAYRMWDQNSSDQRPKREGKDRDRSLLGPDFLAYSYDKLGTLSPESSLLKNHCFYEGYAAEVPKSVVVLSACAGLRGLLQLENVSYVVEPLDYIPTYMHVLYQIRSDNMDQSSLPESSPVTPRTDRSYRIHVKQQVS</sequence>
<dbReference type="PANTHER" id="PTHR11905">
    <property type="entry name" value="ADAM A DISINTEGRIN AND METALLOPROTEASE DOMAIN"/>
    <property type="match status" value="1"/>
</dbReference>
<feature type="region of interest" description="Disordered" evidence="1">
    <location>
        <begin position="1"/>
        <end position="38"/>
    </location>
</feature>
<organism evidence="2 3">
    <name type="scientific">Fukomys damarensis</name>
    <name type="common">Damaraland mole rat</name>
    <name type="synonym">Cryptomys damarensis</name>
    <dbReference type="NCBI Taxonomy" id="885580"/>
    <lineage>
        <taxon>Eukaryota</taxon>
        <taxon>Metazoa</taxon>
        <taxon>Chordata</taxon>
        <taxon>Craniata</taxon>
        <taxon>Vertebrata</taxon>
        <taxon>Euteleostomi</taxon>
        <taxon>Mammalia</taxon>
        <taxon>Eutheria</taxon>
        <taxon>Euarchontoglires</taxon>
        <taxon>Glires</taxon>
        <taxon>Rodentia</taxon>
        <taxon>Hystricomorpha</taxon>
        <taxon>Bathyergidae</taxon>
        <taxon>Fukomys</taxon>
    </lineage>
</organism>
<dbReference type="eggNOG" id="KOG3607">
    <property type="taxonomic scope" value="Eukaryota"/>
</dbReference>
<reference evidence="2 3" key="1">
    <citation type="submission" date="2013-11" db="EMBL/GenBank/DDBJ databases">
        <title>The Damaraland mole rat (Fukomys damarensis) genome and evolution of African mole rats.</title>
        <authorList>
            <person name="Gladyshev V.N."/>
            <person name="Fang X."/>
        </authorList>
    </citation>
    <scope>NUCLEOTIDE SEQUENCE [LARGE SCALE GENOMIC DNA]</scope>
    <source>
        <tissue evidence="2">Liver</tissue>
    </source>
</reference>
<gene>
    <name evidence="2" type="ORF">H920_16541</name>
</gene>
<evidence type="ECO:0000313" key="3">
    <source>
        <dbReference type="Proteomes" id="UP000028990"/>
    </source>
</evidence>
<proteinExistence type="predicted"/>
<accession>A0A091CUB2</accession>
<keyword evidence="3" id="KW-1185">Reference proteome</keyword>
<dbReference type="GO" id="GO:0007155">
    <property type="term" value="P:cell adhesion"/>
    <property type="evidence" value="ECO:0007669"/>
    <property type="project" value="TreeGrafter"/>
</dbReference>
<dbReference type="GO" id="GO:0005886">
    <property type="term" value="C:plasma membrane"/>
    <property type="evidence" value="ECO:0007669"/>
    <property type="project" value="TreeGrafter"/>
</dbReference>
<evidence type="ECO:0000256" key="1">
    <source>
        <dbReference type="SAM" id="MobiDB-lite"/>
    </source>
</evidence>
<evidence type="ECO:0000313" key="2">
    <source>
        <dbReference type="EMBL" id="KFO22067.1"/>
    </source>
</evidence>
<dbReference type="PANTHER" id="PTHR11905:SF26">
    <property type="entry name" value="A DISINTEGRIN AND METALLOPEPTIDASE DOMAIN 3"/>
    <property type="match status" value="1"/>
</dbReference>
<dbReference type="Proteomes" id="UP000028990">
    <property type="component" value="Unassembled WGS sequence"/>
</dbReference>
<name>A0A091CUB2_FUKDA</name>
<dbReference type="GO" id="GO:0008584">
    <property type="term" value="P:male gonad development"/>
    <property type="evidence" value="ECO:0007669"/>
    <property type="project" value="TreeGrafter"/>
</dbReference>
<dbReference type="GO" id="GO:0007229">
    <property type="term" value="P:integrin-mediated signaling pathway"/>
    <property type="evidence" value="ECO:0007669"/>
    <property type="project" value="UniProtKB-KW"/>
</dbReference>
<keyword evidence="2" id="KW-0401">Integrin</keyword>
<dbReference type="GO" id="GO:0007339">
    <property type="term" value="P:binding of sperm to zona pellucida"/>
    <property type="evidence" value="ECO:0007669"/>
    <property type="project" value="TreeGrafter"/>
</dbReference>
<feature type="compositionally biased region" description="Basic and acidic residues" evidence="1">
    <location>
        <begin position="24"/>
        <end position="36"/>
    </location>
</feature>
<dbReference type="AlphaFoldDB" id="A0A091CUB2"/>